<accession>V9VZE6</accession>
<reference evidence="1 2" key="1">
    <citation type="submission" date="2013-09" db="EMBL/GenBank/DDBJ databases">
        <authorList>
            <consortium name="DOE Joint Genome Institute"/>
            <person name="Klenk H.-P."/>
            <person name="Huntemann M."/>
            <person name="Han J."/>
            <person name="Chen A."/>
            <person name="Kyrpides N."/>
            <person name="Mavromatis K."/>
            <person name="Markowitz V."/>
            <person name="Palaniappan K."/>
            <person name="Ivanova N."/>
            <person name="Schaumberg A."/>
            <person name="Pati A."/>
            <person name="Liolios K."/>
            <person name="Nordberg H.P."/>
            <person name="Cantor M.N."/>
            <person name="Hua S.X."/>
            <person name="Woyke T."/>
        </authorList>
    </citation>
    <scope>NUCLEOTIDE SEQUENCE [LARGE SCALE GENOMIC DNA]</scope>
    <source>
        <strain evidence="1 2">DSM 14336</strain>
    </source>
</reference>
<keyword evidence="2" id="KW-1185">Reference proteome</keyword>
<dbReference type="Proteomes" id="UP000018780">
    <property type="component" value="Chromosome"/>
</dbReference>
<name>V9VZE6_9RHOB</name>
<protein>
    <submittedName>
        <fullName evidence="1">Uncharacterized protein</fullName>
    </submittedName>
</protein>
<organism evidence="1 2">
    <name type="scientific">Leisingera methylohalidivorans DSM 14336</name>
    <dbReference type="NCBI Taxonomy" id="999552"/>
    <lineage>
        <taxon>Bacteria</taxon>
        <taxon>Pseudomonadati</taxon>
        <taxon>Pseudomonadota</taxon>
        <taxon>Alphaproteobacteria</taxon>
        <taxon>Rhodobacterales</taxon>
        <taxon>Roseobacteraceae</taxon>
        <taxon>Leisingera</taxon>
    </lineage>
</organism>
<proteinExistence type="predicted"/>
<sequence length="89" mass="9504">MIGVLFQRHFDAGLVSRQVVRAGAHRIGAGITRPAVRHNGGGGFGHRGDDRDIGTGQLYLQRQVAGHFQRAFGGAVASLVLQRAHAGRH</sequence>
<dbReference type="AlphaFoldDB" id="V9VZE6"/>
<dbReference type="STRING" id="999552.METH_15240"/>
<dbReference type="EMBL" id="CP006773">
    <property type="protein sequence ID" value="AHD03164.1"/>
    <property type="molecule type" value="Genomic_DNA"/>
</dbReference>
<evidence type="ECO:0000313" key="2">
    <source>
        <dbReference type="Proteomes" id="UP000018780"/>
    </source>
</evidence>
<dbReference type="HOGENOM" id="CLU_2450954_0_0_5"/>
<gene>
    <name evidence="1" type="ORF">METH_15240</name>
</gene>
<dbReference type="KEGG" id="lmd:METH_15240"/>
<evidence type="ECO:0000313" key="1">
    <source>
        <dbReference type="EMBL" id="AHD03164.1"/>
    </source>
</evidence>